<accession>A0A846WSK4</accession>
<evidence type="ECO:0000313" key="2">
    <source>
        <dbReference type="EMBL" id="NKY04594.1"/>
    </source>
</evidence>
<name>A0A846WSK4_9ACTN</name>
<evidence type="ECO:0000259" key="1">
    <source>
        <dbReference type="Pfam" id="PF13577"/>
    </source>
</evidence>
<feature type="domain" description="SnoaL-like" evidence="1">
    <location>
        <begin position="32"/>
        <end position="110"/>
    </location>
</feature>
<dbReference type="EMBL" id="JAAXPC010000020">
    <property type="protein sequence ID" value="NKY04594.1"/>
    <property type="molecule type" value="Genomic_DNA"/>
</dbReference>
<dbReference type="Gene3D" id="3.10.450.50">
    <property type="match status" value="1"/>
</dbReference>
<dbReference type="InterPro" id="IPR032710">
    <property type="entry name" value="NTF2-like_dom_sf"/>
</dbReference>
<reference evidence="2 3" key="1">
    <citation type="submission" date="2020-04" db="EMBL/GenBank/DDBJ databases">
        <title>MicrobeNet Type strains.</title>
        <authorList>
            <person name="Nicholson A.C."/>
        </authorList>
    </citation>
    <scope>NUCLEOTIDE SEQUENCE [LARGE SCALE GENOMIC DNA]</scope>
    <source>
        <strain evidence="2 3">ATCC BAA-14</strain>
    </source>
</reference>
<gene>
    <name evidence="2" type="ORF">HGA05_23805</name>
</gene>
<dbReference type="Proteomes" id="UP000563898">
    <property type="component" value="Unassembled WGS sequence"/>
</dbReference>
<evidence type="ECO:0000313" key="3">
    <source>
        <dbReference type="Proteomes" id="UP000563898"/>
    </source>
</evidence>
<sequence length="176" mass="19425">MSNAAAAPNFDAAELDAAFADFQRTVAEIGVSRDWDRFADLFTTDADYVEHALGVMRGREEIRAWIWKTMTAFPGSHMTGFPALWHVADPSTARVICEVDNPMRDPGDGSLITATNITILTYAGDGLWSREEDVYNPLEFGAAAMKWCEKASDLGTLDDSAAEWMRRIGPAFAARR</sequence>
<dbReference type="AlphaFoldDB" id="A0A846WSK4"/>
<comment type="caution">
    <text evidence="2">The sequence shown here is derived from an EMBL/GenBank/DDBJ whole genome shotgun (WGS) entry which is preliminary data.</text>
</comment>
<dbReference type="SUPFAM" id="SSF54427">
    <property type="entry name" value="NTF2-like"/>
    <property type="match status" value="1"/>
</dbReference>
<dbReference type="Pfam" id="PF13577">
    <property type="entry name" value="SnoaL_4"/>
    <property type="match status" value="1"/>
</dbReference>
<proteinExistence type="predicted"/>
<protein>
    <submittedName>
        <fullName evidence="2">SnoaL-like domain-containing protein</fullName>
    </submittedName>
</protein>
<dbReference type="RefSeq" id="WP_006368157.1">
    <property type="nucleotide sequence ID" value="NZ_CP085887.1"/>
</dbReference>
<dbReference type="InterPro" id="IPR037401">
    <property type="entry name" value="SnoaL-like"/>
</dbReference>
<organism evidence="2 3">
    <name type="scientific">Gordonia polyisoprenivorans</name>
    <dbReference type="NCBI Taxonomy" id="84595"/>
    <lineage>
        <taxon>Bacteria</taxon>
        <taxon>Bacillati</taxon>
        <taxon>Actinomycetota</taxon>
        <taxon>Actinomycetes</taxon>
        <taxon>Mycobacteriales</taxon>
        <taxon>Gordoniaceae</taxon>
        <taxon>Gordonia</taxon>
    </lineage>
</organism>